<evidence type="ECO:0000313" key="3">
    <source>
        <dbReference type="EMBL" id="KAG8389571.1"/>
    </source>
</evidence>
<protein>
    <recommendedName>
        <fullName evidence="2">Beta-carotene isomerase D27-like C-terminal domain-containing protein</fullName>
    </recommendedName>
</protein>
<dbReference type="PANTHER" id="PTHR33591">
    <property type="entry name" value="BETA-CAROTENE ISOMERASE D27"/>
    <property type="match status" value="1"/>
</dbReference>
<organism evidence="3 4">
    <name type="scientific">Buddleja alternifolia</name>
    <dbReference type="NCBI Taxonomy" id="168488"/>
    <lineage>
        <taxon>Eukaryota</taxon>
        <taxon>Viridiplantae</taxon>
        <taxon>Streptophyta</taxon>
        <taxon>Embryophyta</taxon>
        <taxon>Tracheophyta</taxon>
        <taxon>Spermatophyta</taxon>
        <taxon>Magnoliopsida</taxon>
        <taxon>eudicotyledons</taxon>
        <taxon>Gunneridae</taxon>
        <taxon>Pentapetalae</taxon>
        <taxon>asterids</taxon>
        <taxon>lamiids</taxon>
        <taxon>Lamiales</taxon>
        <taxon>Scrophulariaceae</taxon>
        <taxon>Buddlejeae</taxon>
        <taxon>Buddleja</taxon>
    </lineage>
</organism>
<accession>A0AAV6Y2Z6</accession>
<sequence length="354" mass="39300">MHSANYYSKNHINLKQTQKGVLATVPLIYPNADNLRYKRSSSGGGAATFTSEESHRTDAEAPARNRWPELIILLLVKGLKWLVCHVRRVGRSMAMALRNHHPFFSIVSLQSSSLRPSARISCLSTRSNSIETVELKSSSKEYSPGVLDDTFLNVFRSRMAQEIGWDSEKPGYDGLIDVAHHIMIGRSNSEATEAAVRILRSLFPPLLLELYKMLISPIAGGEVAAVMVARVTALSCQWLMGRCTVNSVDLPNGSSWSSGVFVEKCKYLEESKCVGVCINTCKLPTQTFFKEYMGVPLVMEPNFSDYSCQFKFGVLPPPPEDDNALKEPCLQICPTANRRKEVNSSMEVSKCPKA</sequence>
<evidence type="ECO:0000313" key="4">
    <source>
        <dbReference type="Proteomes" id="UP000826271"/>
    </source>
</evidence>
<dbReference type="GO" id="GO:0005506">
    <property type="term" value="F:iron ion binding"/>
    <property type="evidence" value="ECO:0007669"/>
    <property type="project" value="InterPro"/>
</dbReference>
<dbReference type="EMBL" id="WHWC01000002">
    <property type="protein sequence ID" value="KAG8389571.1"/>
    <property type="molecule type" value="Genomic_DNA"/>
</dbReference>
<keyword evidence="4" id="KW-1185">Reference proteome</keyword>
<dbReference type="PANTHER" id="PTHR33591:SF2">
    <property type="entry name" value="BETA-CAROTENE ISOMERASE D27"/>
    <property type="match status" value="1"/>
</dbReference>
<feature type="domain" description="Beta-carotene isomerase D27-like C-terminal" evidence="2">
    <location>
        <begin position="238"/>
        <end position="320"/>
    </location>
</feature>
<dbReference type="AlphaFoldDB" id="A0AAV6Y2Z6"/>
<feature type="region of interest" description="Disordered" evidence="1">
    <location>
        <begin position="39"/>
        <end position="60"/>
    </location>
</feature>
<comment type="caution">
    <text evidence="3">The sequence shown here is derived from an EMBL/GenBank/DDBJ whole genome shotgun (WGS) entry which is preliminary data.</text>
</comment>
<evidence type="ECO:0000259" key="2">
    <source>
        <dbReference type="Pfam" id="PF13225"/>
    </source>
</evidence>
<name>A0AAV6Y2Z6_9LAMI</name>
<evidence type="ECO:0000256" key="1">
    <source>
        <dbReference type="SAM" id="MobiDB-lite"/>
    </source>
</evidence>
<dbReference type="Pfam" id="PF13225">
    <property type="entry name" value="D27-like_C"/>
    <property type="match status" value="1"/>
</dbReference>
<dbReference type="InterPro" id="IPR038938">
    <property type="entry name" value="D27-like"/>
</dbReference>
<gene>
    <name evidence="3" type="ORF">BUALT_Bualt02G0243000</name>
</gene>
<proteinExistence type="predicted"/>
<reference evidence="3" key="1">
    <citation type="submission" date="2019-10" db="EMBL/GenBank/DDBJ databases">
        <authorList>
            <person name="Zhang R."/>
            <person name="Pan Y."/>
            <person name="Wang J."/>
            <person name="Ma R."/>
            <person name="Yu S."/>
        </authorList>
    </citation>
    <scope>NUCLEOTIDE SEQUENCE</scope>
    <source>
        <strain evidence="3">LA-IB0</strain>
        <tissue evidence="3">Leaf</tissue>
    </source>
</reference>
<dbReference type="Proteomes" id="UP000826271">
    <property type="component" value="Unassembled WGS sequence"/>
</dbReference>
<dbReference type="InterPro" id="IPR025114">
    <property type="entry name" value="D27-like_C"/>
</dbReference>